<organism evidence="1 2">
    <name type="scientific">Micromonospora auratinigra</name>
    <dbReference type="NCBI Taxonomy" id="261654"/>
    <lineage>
        <taxon>Bacteria</taxon>
        <taxon>Bacillati</taxon>
        <taxon>Actinomycetota</taxon>
        <taxon>Actinomycetes</taxon>
        <taxon>Micromonosporales</taxon>
        <taxon>Micromonosporaceae</taxon>
        <taxon>Micromonospora</taxon>
    </lineage>
</organism>
<name>A0A1A8ZJS7_9ACTN</name>
<gene>
    <name evidence="1" type="ORF">GA0070611_2587</name>
</gene>
<accession>A0A1A8ZJS7</accession>
<protein>
    <submittedName>
        <fullName evidence="1">Uncharacterized protein</fullName>
    </submittedName>
</protein>
<proteinExistence type="predicted"/>
<dbReference type="EMBL" id="LT594323">
    <property type="protein sequence ID" value="SBT44146.1"/>
    <property type="molecule type" value="Genomic_DNA"/>
</dbReference>
<evidence type="ECO:0000313" key="1">
    <source>
        <dbReference type="EMBL" id="SBT44146.1"/>
    </source>
</evidence>
<dbReference type="PATRIC" id="fig|261654.4.peg.2631"/>
<sequence length="71" mass="8076">MLSSLGALLATPLVWPWRAVTNRWPVVAYALDAPDGTIHLRRTPPMRWTQAKMVAQAWAEHIERYGEPPAR</sequence>
<dbReference type="Proteomes" id="UP000199385">
    <property type="component" value="Chromosome I"/>
</dbReference>
<dbReference type="AlphaFoldDB" id="A0A1A8ZJS7"/>
<keyword evidence="2" id="KW-1185">Reference proteome</keyword>
<evidence type="ECO:0000313" key="2">
    <source>
        <dbReference type="Proteomes" id="UP000199385"/>
    </source>
</evidence>
<reference evidence="2" key="1">
    <citation type="submission" date="2016-06" db="EMBL/GenBank/DDBJ databases">
        <authorList>
            <person name="Varghese N."/>
            <person name="Submissions Spin"/>
        </authorList>
    </citation>
    <scope>NUCLEOTIDE SEQUENCE [LARGE SCALE GENOMIC DNA]</scope>
    <source>
        <strain evidence="2">DSM 44815</strain>
    </source>
</reference>